<dbReference type="EMBL" id="CP055153">
    <property type="protein sequence ID" value="QMU30759.1"/>
    <property type="molecule type" value="Genomic_DNA"/>
</dbReference>
<evidence type="ECO:0000256" key="1">
    <source>
        <dbReference type="SAM" id="Phobius"/>
    </source>
</evidence>
<feature type="transmembrane region" description="Helical" evidence="1">
    <location>
        <begin position="44"/>
        <end position="65"/>
    </location>
</feature>
<keyword evidence="1" id="KW-1133">Transmembrane helix</keyword>
<reference evidence="2 3" key="1">
    <citation type="submission" date="2020-06" db="EMBL/GenBank/DDBJ databases">
        <authorList>
            <person name="Hwang Y.J."/>
        </authorList>
    </citation>
    <scope>NUCLEOTIDE SEQUENCE [LARGE SCALE GENOMIC DNA]</scope>
    <source>
        <strain evidence="2 3">KUDC8001</strain>
    </source>
</reference>
<sequence length="167" mass="18716">MRPTPTTTTTLSDERLKWVESLARLMDSQFRLPGTQFKFGLDPILGFIPLAGTLSTYAVSGALVFTMARHGVSRKVVVLMLINIFLDALIGSIPLIGNIFDFVYKANDRNVRLLRRHYQEGKHAGSGTGILILIGLTLLILLGLIFYGVWMLSAYLWQHLQLIFSSY</sequence>
<dbReference type="PANTHER" id="PTHR35519">
    <property type="entry name" value="MEMBRANE PROTEINS"/>
    <property type="match status" value="1"/>
</dbReference>
<dbReference type="PANTHER" id="PTHR35519:SF2">
    <property type="entry name" value="PH DOMAIN PROTEIN"/>
    <property type="match status" value="1"/>
</dbReference>
<gene>
    <name evidence="2" type="ORF">HUW48_23225</name>
</gene>
<keyword evidence="3" id="KW-1185">Reference proteome</keyword>
<dbReference type="KEGG" id="add:HUW48_23225"/>
<dbReference type="Proteomes" id="UP000514509">
    <property type="component" value="Chromosome"/>
</dbReference>
<accession>A0A7L7LEC1</accession>
<dbReference type="AlphaFoldDB" id="A0A7L7LEC1"/>
<dbReference type="RefSeq" id="WP_182413201.1">
    <property type="nucleotide sequence ID" value="NZ_CP055153.1"/>
</dbReference>
<feature type="transmembrane region" description="Helical" evidence="1">
    <location>
        <begin position="77"/>
        <end position="100"/>
    </location>
</feature>
<organism evidence="2 3">
    <name type="scientific">Adhaeribacter radiodurans</name>
    <dbReference type="NCBI Taxonomy" id="2745197"/>
    <lineage>
        <taxon>Bacteria</taxon>
        <taxon>Pseudomonadati</taxon>
        <taxon>Bacteroidota</taxon>
        <taxon>Cytophagia</taxon>
        <taxon>Cytophagales</taxon>
        <taxon>Hymenobacteraceae</taxon>
        <taxon>Adhaeribacter</taxon>
    </lineage>
</organism>
<keyword evidence="1" id="KW-0812">Transmembrane</keyword>
<protein>
    <submittedName>
        <fullName evidence="2">DUF4112 domain-containing protein</fullName>
    </submittedName>
</protein>
<feature type="transmembrane region" description="Helical" evidence="1">
    <location>
        <begin position="130"/>
        <end position="157"/>
    </location>
</feature>
<name>A0A7L7LEC1_9BACT</name>
<proteinExistence type="predicted"/>
<reference evidence="2 3" key="2">
    <citation type="submission" date="2020-08" db="EMBL/GenBank/DDBJ databases">
        <title>Adhaeribacter dokdonensis sp. nov., isolated from the rhizosphere of Elymus tsukushiensis, a plant native to the Dokdo Islands, Republic of Korea.</title>
        <authorList>
            <person name="Ghim S.Y."/>
        </authorList>
    </citation>
    <scope>NUCLEOTIDE SEQUENCE [LARGE SCALE GENOMIC DNA]</scope>
    <source>
        <strain evidence="2 3">KUDC8001</strain>
    </source>
</reference>
<dbReference type="InterPro" id="IPR025187">
    <property type="entry name" value="DUF4112"/>
</dbReference>
<evidence type="ECO:0000313" key="3">
    <source>
        <dbReference type="Proteomes" id="UP000514509"/>
    </source>
</evidence>
<evidence type="ECO:0000313" key="2">
    <source>
        <dbReference type="EMBL" id="QMU30759.1"/>
    </source>
</evidence>
<keyword evidence="1" id="KW-0472">Membrane</keyword>
<dbReference type="Pfam" id="PF13430">
    <property type="entry name" value="DUF4112"/>
    <property type="match status" value="1"/>
</dbReference>